<keyword evidence="3" id="KW-1185">Reference proteome</keyword>
<gene>
    <name evidence="2" type="ORF">HU137_11565</name>
</gene>
<dbReference type="RefSeq" id="WP_182044008.1">
    <property type="nucleotide sequence ID" value="NZ_JACDZE010000004.1"/>
</dbReference>
<reference evidence="2 3" key="1">
    <citation type="submission" date="2020-07" db="EMBL/GenBank/DDBJ databases">
        <title>Moheibacter lacus sp. nov., a member of the family Flavobacteriaceae isolated from freshwater lake sediment.</title>
        <authorList>
            <person name="Liu Y."/>
        </authorList>
    </citation>
    <scope>NUCLEOTIDE SEQUENCE [LARGE SCALE GENOMIC DNA]</scope>
    <source>
        <strain evidence="2 3">BDHS18</strain>
    </source>
</reference>
<feature type="region of interest" description="Disordered" evidence="1">
    <location>
        <begin position="31"/>
        <end position="56"/>
    </location>
</feature>
<evidence type="ECO:0000256" key="1">
    <source>
        <dbReference type="SAM" id="MobiDB-lite"/>
    </source>
</evidence>
<dbReference type="InterPro" id="IPR002514">
    <property type="entry name" value="Transposase_8"/>
</dbReference>
<comment type="caution">
    <text evidence="2">The sequence shown here is derived from an EMBL/GenBank/DDBJ whole genome shotgun (WGS) entry which is preliminary data.</text>
</comment>
<feature type="compositionally biased region" description="Basic and acidic residues" evidence="1">
    <location>
        <begin position="47"/>
        <end position="56"/>
    </location>
</feature>
<dbReference type="Pfam" id="PF01527">
    <property type="entry name" value="HTH_Tnp_1"/>
    <property type="match status" value="1"/>
</dbReference>
<protein>
    <submittedName>
        <fullName evidence="2">Transposase</fullName>
    </submittedName>
</protein>
<dbReference type="GO" id="GO:0004803">
    <property type="term" value="F:transposase activity"/>
    <property type="evidence" value="ECO:0007669"/>
    <property type="project" value="InterPro"/>
</dbReference>
<name>A0A838ZTW6_9FLAO</name>
<organism evidence="2 3">
    <name type="scientific">Moheibacter lacus</name>
    <dbReference type="NCBI Taxonomy" id="2745851"/>
    <lineage>
        <taxon>Bacteria</taxon>
        <taxon>Pseudomonadati</taxon>
        <taxon>Bacteroidota</taxon>
        <taxon>Flavobacteriia</taxon>
        <taxon>Flavobacteriales</taxon>
        <taxon>Weeksellaceae</taxon>
        <taxon>Moheibacter</taxon>
    </lineage>
</organism>
<dbReference type="GO" id="GO:0006313">
    <property type="term" value="P:DNA transposition"/>
    <property type="evidence" value="ECO:0007669"/>
    <property type="project" value="InterPro"/>
</dbReference>
<evidence type="ECO:0000313" key="3">
    <source>
        <dbReference type="Proteomes" id="UP000552241"/>
    </source>
</evidence>
<accession>A0A838ZTW6</accession>
<dbReference type="Proteomes" id="UP000552241">
    <property type="component" value="Unassembled WGS sequence"/>
</dbReference>
<dbReference type="EMBL" id="JACDZE010000004">
    <property type="protein sequence ID" value="MBA5630411.1"/>
    <property type="molecule type" value="Genomic_DNA"/>
</dbReference>
<evidence type="ECO:0000313" key="2">
    <source>
        <dbReference type="EMBL" id="MBA5630411.1"/>
    </source>
</evidence>
<dbReference type="AlphaFoldDB" id="A0A838ZTW6"/>
<sequence length="56" mass="6385">MSNERNNVSDLARELDIRPSLLYRWRAEQGNFGEGSFPGKGNAKLTPEQEKIRNPP</sequence>
<dbReference type="GO" id="GO:0003677">
    <property type="term" value="F:DNA binding"/>
    <property type="evidence" value="ECO:0007669"/>
    <property type="project" value="InterPro"/>
</dbReference>
<proteinExistence type="predicted"/>